<dbReference type="GeneID" id="94433757"/>
<dbReference type="VEuPathDB" id="ToxoDB:CSUI_010442"/>
<comment type="caution">
    <text evidence="2">The sequence shown here is derived from an EMBL/GenBank/DDBJ whole genome shotgun (WGS) entry which is preliminary data.</text>
</comment>
<proteinExistence type="predicted"/>
<dbReference type="Proteomes" id="UP000221165">
    <property type="component" value="Unassembled WGS sequence"/>
</dbReference>
<dbReference type="RefSeq" id="XP_067917477.1">
    <property type="nucleotide sequence ID" value="XM_068070546.1"/>
</dbReference>
<gene>
    <name evidence="2" type="ORF">CSUI_010442</name>
</gene>
<evidence type="ECO:0000256" key="1">
    <source>
        <dbReference type="SAM" id="MobiDB-lite"/>
    </source>
</evidence>
<feature type="region of interest" description="Disordered" evidence="1">
    <location>
        <begin position="486"/>
        <end position="534"/>
    </location>
</feature>
<feature type="compositionally biased region" description="Polar residues" evidence="1">
    <location>
        <begin position="416"/>
        <end position="429"/>
    </location>
</feature>
<feature type="region of interest" description="Disordered" evidence="1">
    <location>
        <begin position="304"/>
        <end position="328"/>
    </location>
</feature>
<protein>
    <submittedName>
        <fullName evidence="2">Uncharacterized protein</fullName>
    </submittedName>
</protein>
<organism evidence="2 3">
    <name type="scientific">Cystoisospora suis</name>
    <dbReference type="NCBI Taxonomy" id="483139"/>
    <lineage>
        <taxon>Eukaryota</taxon>
        <taxon>Sar</taxon>
        <taxon>Alveolata</taxon>
        <taxon>Apicomplexa</taxon>
        <taxon>Conoidasida</taxon>
        <taxon>Coccidia</taxon>
        <taxon>Eucoccidiorida</taxon>
        <taxon>Eimeriorina</taxon>
        <taxon>Sarcocystidae</taxon>
        <taxon>Cystoisospora</taxon>
    </lineage>
</organism>
<feature type="region of interest" description="Disordered" evidence="1">
    <location>
        <begin position="135"/>
        <end position="164"/>
    </location>
</feature>
<feature type="compositionally biased region" description="Basic and acidic residues" evidence="1">
    <location>
        <begin position="494"/>
        <end position="504"/>
    </location>
</feature>
<reference evidence="2 3" key="1">
    <citation type="journal article" date="2017" name="Int. J. Parasitol.">
        <title>The genome of the protozoan parasite Cystoisospora suis and a reverse vaccinology approach to identify vaccine candidates.</title>
        <authorList>
            <person name="Palmieri N."/>
            <person name="Shrestha A."/>
            <person name="Ruttkowski B."/>
            <person name="Beck T."/>
            <person name="Vogl C."/>
            <person name="Tomley F."/>
            <person name="Blake D.P."/>
            <person name="Joachim A."/>
        </authorList>
    </citation>
    <scope>NUCLEOTIDE SEQUENCE [LARGE SCALE GENOMIC DNA]</scope>
    <source>
        <strain evidence="2 3">Wien I</strain>
    </source>
</reference>
<evidence type="ECO:0000313" key="3">
    <source>
        <dbReference type="Proteomes" id="UP000221165"/>
    </source>
</evidence>
<accession>A0A2C6KGY0</accession>
<feature type="region of interest" description="Disordered" evidence="1">
    <location>
        <begin position="404"/>
        <end position="448"/>
    </location>
</feature>
<feature type="compositionally biased region" description="Polar residues" evidence="1">
    <location>
        <begin position="137"/>
        <end position="149"/>
    </location>
</feature>
<dbReference type="AlphaFoldDB" id="A0A2C6KGY0"/>
<feature type="compositionally biased region" description="Basic and acidic residues" evidence="1">
    <location>
        <begin position="150"/>
        <end position="159"/>
    </location>
</feature>
<evidence type="ECO:0000313" key="2">
    <source>
        <dbReference type="EMBL" id="PHJ15745.1"/>
    </source>
</evidence>
<sequence length="706" mass="73847">MAFQTLTLQNMQPGRLRQSCSPGEPPPVFPFNSVFSISDTACPMKSDSRELRNGCGKTFLTGTLDYGSLVGQSTGARTAIAGKGTGCVGRPALPGAPGRALRVPGVSMSVGDDSRRSDSARPWVLRPPLVLSAPGCRTNSQLAEATQKPSIEHSTRRAGGDAASGSQCPLDCVPKVVVEMNGTEHPAVQEALGCAAVQRGAIPSFRGASPSSIQYEFPASPKVVISPQRGRGRQPKPILAASEELGWHSARGCSSIGSCLGYGQRGRSKASGDSADTKRVSVGSARFSDAAGEGMVSCELRPTSLTTTSESSPAHGSGGRNFLPADHGKPVVKDDPVPVAIEDFLGEGVPELFTRSMSDASSSDLSGSLSPCLPYYAAVAAATGQGLPFSTRGLDWDCYVRSPDSRFSQTEDSRDSSVTVATESGNSTCAGLPPASGRRAREGSEEAVPCCPRCGGRLSLTDYVSEVGAAGASGSAVQWLNSSGHMESLASQGERTDRDSKAEYQGDDAACRTTGKRADTGGSHASESSWEDVEEEALREAAKAGIAYASALGLRGPYRCVKKLEASTNTSKGDSGPSGQRARQDAEHPKLINLGQSPKAAGPPLTASSGVLWNHRGGLVLKDGQRMSFPEGCYQEPPVSNGSESRCPPVDLPGEYPWQQNSGNNFSNVLSETEGVRTSYTRLSPTVRSKNCLRISSEILSDYPRG</sequence>
<dbReference type="EMBL" id="MIGC01007426">
    <property type="protein sequence ID" value="PHJ15745.1"/>
    <property type="molecule type" value="Genomic_DNA"/>
</dbReference>
<name>A0A2C6KGY0_9APIC</name>
<keyword evidence="3" id="KW-1185">Reference proteome</keyword>